<evidence type="ECO:0000259" key="1">
    <source>
        <dbReference type="Pfam" id="PF13460"/>
    </source>
</evidence>
<comment type="caution">
    <text evidence="2">The sequence shown here is derived from an EMBL/GenBank/DDBJ whole genome shotgun (WGS) entry which is preliminary data.</text>
</comment>
<keyword evidence="3" id="KW-1185">Reference proteome</keyword>
<dbReference type="InterPro" id="IPR052718">
    <property type="entry name" value="NmrA-type_oxidoreductase"/>
</dbReference>
<dbReference type="SUPFAM" id="SSF51735">
    <property type="entry name" value="NAD(P)-binding Rossmann-fold domains"/>
    <property type="match status" value="1"/>
</dbReference>
<dbReference type="RefSeq" id="WP_301212406.1">
    <property type="nucleotide sequence ID" value="NZ_JAROCF010000001.1"/>
</dbReference>
<dbReference type="Proteomes" id="UP001174208">
    <property type="component" value="Unassembled WGS sequence"/>
</dbReference>
<dbReference type="Gene3D" id="3.90.25.10">
    <property type="entry name" value="UDP-galactose 4-epimerase, domain 1"/>
    <property type="match status" value="1"/>
</dbReference>
<protein>
    <submittedName>
        <fullName evidence="2">SDR family oxidoreductase</fullName>
        <ecNumber evidence="2">1.6.5.2</ecNumber>
    </submittedName>
</protein>
<evidence type="ECO:0000313" key="2">
    <source>
        <dbReference type="EMBL" id="MDN4615794.1"/>
    </source>
</evidence>
<organism evidence="2 3">
    <name type="scientific">Leifsonia williamsii</name>
    <dbReference type="NCBI Taxonomy" id="3035919"/>
    <lineage>
        <taxon>Bacteria</taxon>
        <taxon>Bacillati</taxon>
        <taxon>Actinomycetota</taxon>
        <taxon>Actinomycetes</taxon>
        <taxon>Micrococcales</taxon>
        <taxon>Microbacteriaceae</taxon>
        <taxon>Leifsonia</taxon>
    </lineage>
</organism>
<feature type="domain" description="NAD(P)-binding" evidence="1">
    <location>
        <begin position="7"/>
        <end position="187"/>
    </location>
</feature>
<sequence>MTILVTGATGHLGRLVVDALLERGVPAEQIRAAGRSAERLAPLAARGVDTAVIDFERPETLVPAFDGVDAVLLVSGSEVGKRVAQHANAIEAAKAAGVSRLVYTSAPRATDSALVLAPEHAETERLLAASGLPVTILRNNWYTENYVGQLDTAAATGELVGSAGEGRVASASRKDYAEAAAVVLTEPGHDGAVYELSGDVAWTFDELAATIGSLIGREVAYRSVSPEEHASILSGAGLDEGTVGFVVALDGNIRDGLLGEATPTLRELIGRPTTPLAEGLAEAREDDAAA</sequence>
<dbReference type="Gene3D" id="3.40.50.720">
    <property type="entry name" value="NAD(P)-binding Rossmann-like Domain"/>
    <property type="match status" value="1"/>
</dbReference>
<dbReference type="PANTHER" id="PTHR47129">
    <property type="entry name" value="QUINONE OXIDOREDUCTASE 2"/>
    <property type="match status" value="1"/>
</dbReference>
<proteinExistence type="predicted"/>
<name>A0ABT8KHJ2_9MICO</name>
<dbReference type="InterPro" id="IPR036291">
    <property type="entry name" value="NAD(P)-bd_dom_sf"/>
</dbReference>
<keyword evidence="2" id="KW-0560">Oxidoreductase</keyword>
<reference evidence="2" key="1">
    <citation type="submission" date="2023-06" db="EMBL/GenBank/DDBJ databases">
        <title>MT1 and MT2 Draft Genomes of Novel Species.</title>
        <authorList>
            <person name="Venkateswaran K."/>
        </authorList>
    </citation>
    <scope>NUCLEOTIDE SEQUENCE</scope>
    <source>
        <strain evidence="2">F6_8S_P_1B</strain>
    </source>
</reference>
<dbReference type="InterPro" id="IPR016040">
    <property type="entry name" value="NAD(P)-bd_dom"/>
</dbReference>
<dbReference type="EC" id="1.6.5.2" evidence="2"/>
<dbReference type="CDD" id="cd05269">
    <property type="entry name" value="TMR_SDR_a"/>
    <property type="match status" value="1"/>
</dbReference>
<dbReference type="PANTHER" id="PTHR47129:SF1">
    <property type="entry name" value="NMRA-LIKE DOMAIN-CONTAINING PROTEIN"/>
    <property type="match status" value="1"/>
</dbReference>
<dbReference type="Pfam" id="PF13460">
    <property type="entry name" value="NAD_binding_10"/>
    <property type="match status" value="1"/>
</dbReference>
<accession>A0ABT8KHJ2</accession>
<gene>
    <name evidence="2" type="ORF">P5G50_15180</name>
</gene>
<dbReference type="EMBL" id="JAROCF010000001">
    <property type="protein sequence ID" value="MDN4615794.1"/>
    <property type="molecule type" value="Genomic_DNA"/>
</dbReference>
<evidence type="ECO:0000313" key="3">
    <source>
        <dbReference type="Proteomes" id="UP001174208"/>
    </source>
</evidence>
<dbReference type="GO" id="GO:0003955">
    <property type="term" value="F:NAD(P)H dehydrogenase (quinone) activity"/>
    <property type="evidence" value="ECO:0007669"/>
    <property type="project" value="UniProtKB-EC"/>
</dbReference>